<proteinExistence type="inferred from homology"/>
<dbReference type="OrthoDB" id="9046151at2"/>
<dbReference type="PANTHER" id="PTHR30290:SF10">
    <property type="entry name" value="PERIPLASMIC OLIGOPEPTIDE-BINDING PROTEIN-RELATED"/>
    <property type="match status" value="1"/>
</dbReference>
<evidence type="ECO:0000313" key="6">
    <source>
        <dbReference type="EMBL" id="PYC63413.1"/>
    </source>
</evidence>
<dbReference type="PROSITE" id="PS01040">
    <property type="entry name" value="SBP_BACTERIAL_5"/>
    <property type="match status" value="1"/>
</dbReference>
<keyword evidence="4" id="KW-0732">Signal</keyword>
<keyword evidence="7" id="KW-1185">Reference proteome</keyword>
<dbReference type="GO" id="GO:0043190">
    <property type="term" value="C:ATP-binding cassette (ABC) transporter complex"/>
    <property type="evidence" value="ECO:0007669"/>
    <property type="project" value="InterPro"/>
</dbReference>
<dbReference type="Gene3D" id="3.10.105.10">
    <property type="entry name" value="Dipeptide-binding Protein, Domain 3"/>
    <property type="match status" value="1"/>
</dbReference>
<evidence type="ECO:0000256" key="3">
    <source>
        <dbReference type="ARBA" id="ARBA00022448"/>
    </source>
</evidence>
<dbReference type="InterPro" id="IPR039424">
    <property type="entry name" value="SBP_5"/>
</dbReference>
<feature type="domain" description="Solute-binding protein family 5" evidence="5">
    <location>
        <begin position="77"/>
        <end position="443"/>
    </location>
</feature>
<dbReference type="PANTHER" id="PTHR30290">
    <property type="entry name" value="PERIPLASMIC BINDING COMPONENT OF ABC TRANSPORTER"/>
    <property type="match status" value="1"/>
</dbReference>
<protein>
    <submittedName>
        <fullName evidence="6">ABC transporter substrate-binding protein</fullName>
    </submittedName>
</protein>
<dbReference type="Gene3D" id="3.90.76.10">
    <property type="entry name" value="Dipeptide-binding Protein, Domain 1"/>
    <property type="match status" value="1"/>
</dbReference>
<gene>
    <name evidence="6" type="ORF">C7C45_31720</name>
</gene>
<comment type="similarity">
    <text evidence="2">Belongs to the bacterial solute-binding protein 5 family.</text>
</comment>
<sequence>MPHFPGPVALLSATILTLVTACSGAVRQPTGQAGGRVVFATDKEPECFDTQVSQSDISGVLMRNVFDSLVSRGQDGEFKPWLASKWSLSADELTYTFTLREGVKFSDGTPFDAAAVKANYDRIVAPATKSKYAAGLLGPYAGTTVIDPLTVAVRFTRPFASFLTAASTSYLGIRSPKAIAADLCAGSPAQQVGTGPFLFASYTRGQQVVLTRNPSYNSAPATAAHTGPANLSELVFRFVAEDTVRVGSVTSGQADIADRVPPNQVGTLKNNATVQLTSSNTPGLGYQYFLNTQSPLFADRRVRLAVQQAFDVDRAVKAVYFGEYERAWSPLSPATEAYDASLVNSFKYDPAAAAVLLDQAGYTGRDAQGFRTKAGRRLTATLLYVPLYTPEDRRTLDQALQGDLKKVGIELKLVPMEAAAYEPVRNAGEYDVIAFAWGGSNPDLLRTMFDSKNFFDAGGNNACRFTDRAVDDWLAAAAASTDPVARKDLYGKAQRRIIDEGVSLPTAVSERQLAVRSAITGLTFDANGWPLFYDVERS</sequence>
<dbReference type="Gene3D" id="3.40.190.10">
    <property type="entry name" value="Periplasmic binding protein-like II"/>
    <property type="match status" value="1"/>
</dbReference>
<comment type="subcellular location">
    <subcellularLocation>
        <location evidence="1">Cell membrane</location>
        <topology evidence="1">Lipid-anchor</topology>
    </subcellularLocation>
</comment>
<dbReference type="Proteomes" id="UP000248333">
    <property type="component" value="Unassembled WGS sequence"/>
</dbReference>
<dbReference type="EMBL" id="PYBV01000062">
    <property type="protein sequence ID" value="PYC63413.1"/>
    <property type="molecule type" value="Genomic_DNA"/>
</dbReference>
<dbReference type="GO" id="GO:1904680">
    <property type="term" value="F:peptide transmembrane transporter activity"/>
    <property type="evidence" value="ECO:0007669"/>
    <property type="project" value="TreeGrafter"/>
</dbReference>
<dbReference type="CDD" id="cd08492">
    <property type="entry name" value="PBP2_NikA_DppA_OppA_like_15"/>
    <property type="match status" value="1"/>
</dbReference>
<keyword evidence="3" id="KW-0813">Transport</keyword>
<dbReference type="GO" id="GO:0042597">
    <property type="term" value="C:periplasmic space"/>
    <property type="evidence" value="ECO:0007669"/>
    <property type="project" value="UniProtKB-ARBA"/>
</dbReference>
<name>A0A318NA61_9ACTN</name>
<dbReference type="GO" id="GO:0015833">
    <property type="term" value="P:peptide transport"/>
    <property type="evidence" value="ECO:0007669"/>
    <property type="project" value="TreeGrafter"/>
</dbReference>
<dbReference type="PIRSF" id="PIRSF002741">
    <property type="entry name" value="MppA"/>
    <property type="match status" value="1"/>
</dbReference>
<dbReference type="Pfam" id="PF00496">
    <property type="entry name" value="SBP_bac_5"/>
    <property type="match status" value="1"/>
</dbReference>
<organism evidence="6 7">
    <name type="scientific">Micromonospora arborensis</name>
    <dbReference type="NCBI Taxonomy" id="2116518"/>
    <lineage>
        <taxon>Bacteria</taxon>
        <taxon>Bacillati</taxon>
        <taxon>Actinomycetota</taxon>
        <taxon>Actinomycetes</taxon>
        <taxon>Micromonosporales</taxon>
        <taxon>Micromonosporaceae</taxon>
        <taxon>Micromonospora</taxon>
    </lineage>
</organism>
<comment type="caution">
    <text evidence="6">The sequence shown here is derived from an EMBL/GenBank/DDBJ whole genome shotgun (WGS) entry which is preliminary data.</text>
</comment>
<dbReference type="InterPro" id="IPR030678">
    <property type="entry name" value="Peptide/Ni-bd"/>
</dbReference>
<accession>A0A318NA61</accession>
<evidence type="ECO:0000313" key="7">
    <source>
        <dbReference type="Proteomes" id="UP000248333"/>
    </source>
</evidence>
<evidence type="ECO:0000259" key="5">
    <source>
        <dbReference type="Pfam" id="PF00496"/>
    </source>
</evidence>
<dbReference type="SUPFAM" id="SSF53850">
    <property type="entry name" value="Periplasmic binding protein-like II"/>
    <property type="match status" value="1"/>
</dbReference>
<dbReference type="InterPro" id="IPR023765">
    <property type="entry name" value="SBP_5_CS"/>
</dbReference>
<reference evidence="6 7" key="1">
    <citation type="submission" date="2018-03" db="EMBL/GenBank/DDBJ databases">
        <title>Bioinformatic expansion and discovery of thiopeptide antibiotics.</title>
        <authorList>
            <person name="Schwalen C.J."/>
            <person name="Hudson G.A."/>
            <person name="Mitchell D.A."/>
        </authorList>
    </citation>
    <scope>NUCLEOTIDE SEQUENCE [LARGE SCALE GENOMIC DNA]</scope>
    <source>
        <strain evidence="6 7">NRRL 8041</strain>
    </source>
</reference>
<evidence type="ECO:0000256" key="2">
    <source>
        <dbReference type="ARBA" id="ARBA00005695"/>
    </source>
</evidence>
<dbReference type="AlphaFoldDB" id="A0A318NA61"/>
<evidence type="ECO:0000256" key="4">
    <source>
        <dbReference type="ARBA" id="ARBA00022729"/>
    </source>
</evidence>
<dbReference type="InterPro" id="IPR000914">
    <property type="entry name" value="SBP_5_dom"/>
</dbReference>
<dbReference type="RefSeq" id="WP_110568410.1">
    <property type="nucleotide sequence ID" value="NZ_PYBV01000062.1"/>
</dbReference>
<evidence type="ECO:0000256" key="1">
    <source>
        <dbReference type="ARBA" id="ARBA00004193"/>
    </source>
</evidence>